<dbReference type="eggNOG" id="arCOG03709">
    <property type="taxonomic scope" value="Archaea"/>
</dbReference>
<organism evidence="1 2">
    <name type="scientific">Pyrobaculum oguniense (strain DSM 13380 / JCM 10595 / TE7)</name>
    <dbReference type="NCBI Taxonomy" id="698757"/>
    <lineage>
        <taxon>Archaea</taxon>
        <taxon>Thermoproteota</taxon>
        <taxon>Thermoprotei</taxon>
        <taxon>Thermoproteales</taxon>
        <taxon>Thermoproteaceae</taxon>
        <taxon>Pyrobaculum</taxon>
    </lineage>
</organism>
<reference evidence="1 2" key="1">
    <citation type="journal article" date="2012" name="Stand. Genomic Sci.">
        <title>Complete genome sequence of Pyrobaculum oguniense.</title>
        <authorList>
            <person name="Bernick D.L."/>
            <person name="Karplus K."/>
            <person name="Lui L.M."/>
            <person name="Coker J.K."/>
            <person name="Murphy J.N."/>
            <person name="Chan P.P."/>
            <person name="Cozen A.E."/>
            <person name="Lowe T.M."/>
        </authorList>
    </citation>
    <scope>NUCLEOTIDE SEQUENCE [LARGE SCALE GENOMIC DNA]</scope>
    <source>
        <strain evidence="1 2">TE7</strain>
    </source>
</reference>
<proteinExistence type="predicted"/>
<dbReference type="Proteomes" id="UP000009062">
    <property type="component" value="Chromosome"/>
</dbReference>
<name>H6QAF1_PYROT</name>
<dbReference type="KEGG" id="pog:Pogu_1404"/>
<protein>
    <submittedName>
        <fullName evidence="1">Archaeal PaREP1/PaREP8 family</fullName>
    </submittedName>
</protein>
<dbReference type="HOGENOM" id="CLU_118419_1_0_2"/>
<dbReference type="InterPro" id="IPR010268">
    <property type="entry name" value="PaREP1"/>
</dbReference>
<gene>
    <name evidence="1" type="ordered locus">Pogu_1404</name>
</gene>
<dbReference type="EMBL" id="CP003316">
    <property type="protein sequence ID" value="AFA39431.1"/>
    <property type="molecule type" value="Genomic_DNA"/>
</dbReference>
<sequence>MYVKTRLEEAVAEAELASKYLEQGLYRNAVGKVFQAWKALLAAAAAKNRGLVHKRFPGVVKDRTQKTRSRADMIIALMPTNRLREVASLLVEVFGWEVLYLTEIALSLHEFQYNGLDKEGIVSRYKNLQDVERDIHHLVEKTRQWAKLISQN</sequence>
<evidence type="ECO:0000313" key="2">
    <source>
        <dbReference type="Proteomes" id="UP000009062"/>
    </source>
</evidence>
<keyword evidence="2" id="KW-1185">Reference proteome</keyword>
<evidence type="ECO:0000313" key="1">
    <source>
        <dbReference type="EMBL" id="AFA39431.1"/>
    </source>
</evidence>
<dbReference type="Pfam" id="PF05942">
    <property type="entry name" value="PaREP1"/>
    <property type="match status" value="1"/>
</dbReference>
<accession>H6QAF1</accession>
<dbReference type="AlphaFoldDB" id="H6QAF1"/>